<reference evidence="1" key="1">
    <citation type="submission" date="2022-11" db="EMBL/GenBank/DDBJ databases">
        <title>Minimal conservation of predation-associated metabolite biosynthetic gene clusters underscores biosynthetic potential of Myxococcota including descriptions for ten novel species: Archangium lansinium sp. nov., Myxococcus landrumus sp. nov., Nannocystis bai.</title>
        <authorList>
            <person name="Ahearne A."/>
            <person name="Stevens C."/>
            <person name="Phillips K."/>
        </authorList>
    </citation>
    <scope>NUCLEOTIDE SEQUENCE</scope>
    <source>
        <strain evidence="1">Na p29</strain>
    </source>
</reference>
<protein>
    <submittedName>
        <fullName evidence="1">Uncharacterized protein</fullName>
    </submittedName>
</protein>
<accession>A0A9X3ESL1</accession>
<proteinExistence type="predicted"/>
<organism evidence="1 2">
    <name type="scientific">Nannocystis pusilla</name>
    <dbReference type="NCBI Taxonomy" id="889268"/>
    <lineage>
        <taxon>Bacteria</taxon>
        <taxon>Pseudomonadati</taxon>
        <taxon>Myxococcota</taxon>
        <taxon>Polyangia</taxon>
        <taxon>Nannocystales</taxon>
        <taxon>Nannocystaceae</taxon>
        <taxon>Nannocystis</taxon>
    </lineage>
</organism>
<dbReference type="RefSeq" id="WP_267767657.1">
    <property type="nucleotide sequence ID" value="NZ_JAPNKE010000002.1"/>
</dbReference>
<gene>
    <name evidence="1" type="ORF">OV079_09580</name>
</gene>
<keyword evidence="2" id="KW-1185">Reference proteome</keyword>
<sequence length="250" mass="27987">MAVGDSQDLRVRALTEELIRRLRDFIAGRETPATLQQWAQKAWGGTQEGPAAANRLATEALHDLWNADSRFPAGDLGSPPIFRPVDAAETLRQLQRGTLVGPVCEVAGLKAPLRHFATRLDLETERHVLDGLGWFEFLRFASPGTGRAFDLQRPLERRDADNLPTLVRASIADDPQETLRDLFETLVIDHDDVAALADNFADLEPLRRTLWRQDDNGNRAVVAAFTGVRKAEAALQQYSALMHKQLYWLE</sequence>
<name>A0A9X3ESL1_9BACT</name>
<dbReference type="EMBL" id="JAPNKE010000002">
    <property type="protein sequence ID" value="MCY1005811.1"/>
    <property type="molecule type" value="Genomic_DNA"/>
</dbReference>
<evidence type="ECO:0000313" key="1">
    <source>
        <dbReference type="EMBL" id="MCY1005811.1"/>
    </source>
</evidence>
<dbReference type="AlphaFoldDB" id="A0A9X3ESL1"/>
<dbReference type="Proteomes" id="UP001150924">
    <property type="component" value="Unassembled WGS sequence"/>
</dbReference>
<comment type="caution">
    <text evidence="1">The sequence shown here is derived from an EMBL/GenBank/DDBJ whole genome shotgun (WGS) entry which is preliminary data.</text>
</comment>
<evidence type="ECO:0000313" key="2">
    <source>
        <dbReference type="Proteomes" id="UP001150924"/>
    </source>
</evidence>